<evidence type="ECO:0000313" key="4">
    <source>
        <dbReference type="EMBL" id="VGO13856.1"/>
    </source>
</evidence>
<sequence>MNEYSRLKRQQFLVLAATTVGGALAARGGNPSEPAPVSLKDAHKGTLEIDLKIMNQYETQPQAVQDFYTACRTALTGSKPEDALAGVCRLFGHSKLGGPMLGDLTPTSVAVWVHLPMPDSVEVKVTPQSGASKTFASGKPERILIVRCEGLSSDTAYTYQVTNSKGKNLGGGRFVTAPATLSEKPFKIAFGTCFHKVGLYRPELMNLIQERGNRAMLVLGDCAVDDRKNDFGLINADYQLRNLSPSWQQLTANVPVYAAWDDHDYWHDDSGGTSTRGQAIDVDGLRKNWKTQWNNPDRNVERKGIYFQTQVGPVHVIALDTRSCRVNEERGQLNSFLGEEQMAWLKQQIKESTSPYILLSGGTMWSDYISNGKDSWGTWDTEGREEIFQLIDAKQGSKVILLCGDRHGARGFAIPRPEGKKIYEFEVATLGGVPGPGAFGEDRTAQLFGLKSRSWAFGEITFTADQAVFRLINENGQELETITIQN</sequence>
<keyword evidence="5" id="KW-1185">Reference proteome</keyword>
<feature type="domain" description="DUF7800" evidence="3">
    <location>
        <begin position="97"/>
        <end position="162"/>
    </location>
</feature>
<dbReference type="EMBL" id="CAAHFG010000001">
    <property type="protein sequence ID" value="VGO13856.1"/>
    <property type="molecule type" value="Genomic_DNA"/>
</dbReference>
<protein>
    <submittedName>
        <fullName evidence="4">Uncharacterized protein</fullName>
    </submittedName>
</protein>
<feature type="chain" id="PRO_5025488583" evidence="1">
    <location>
        <begin position="26"/>
        <end position="486"/>
    </location>
</feature>
<dbReference type="InterPro" id="IPR018946">
    <property type="entry name" value="PhoD-like_MPP"/>
</dbReference>
<organism evidence="4 5">
    <name type="scientific">Pontiella desulfatans</name>
    <dbReference type="NCBI Taxonomy" id="2750659"/>
    <lineage>
        <taxon>Bacteria</taxon>
        <taxon>Pseudomonadati</taxon>
        <taxon>Kiritimatiellota</taxon>
        <taxon>Kiritimatiellia</taxon>
        <taxon>Kiritimatiellales</taxon>
        <taxon>Pontiellaceae</taxon>
        <taxon>Pontiella</taxon>
    </lineage>
</organism>
<dbReference type="SUPFAM" id="SSF56300">
    <property type="entry name" value="Metallo-dependent phosphatases"/>
    <property type="match status" value="1"/>
</dbReference>
<keyword evidence="1" id="KW-0732">Signal</keyword>
<evidence type="ECO:0000259" key="3">
    <source>
        <dbReference type="Pfam" id="PF25077"/>
    </source>
</evidence>
<evidence type="ECO:0000259" key="2">
    <source>
        <dbReference type="Pfam" id="PF09423"/>
    </source>
</evidence>
<feature type="domain" description="PhoD-like phosphatase metallophosphatase" evidence="2">
    <location>
        <begin position="237"/>
        <end position="414"/>
    </location>
</feature>
<accession>A0A6C2U3C0</accession>
<evidence type="ECO:0000256" key="1">
    <source>
        <dbReference type="SAM" id="SignalP"/>
    </source>
</evidence>
<reference evidence="4 5" key="1">
    <citation type="submission" date="2019-04" db="EMBL/GenBank/DDBJ databases">
        <authorList>
            <person name="Van Vliet M D."/>
        </authorList>
    </citation>
    <scope>NUCLEOTIDE SEQUENCE [LARGE SCALE GENOMIC DNA]</scope>
    <source>
        <strain evidence="4 5">F1</strain>
    </source>
</reference>
<dbReference type="Gene3D" id="3.60.21.70">
    <property type="entry name" value="PhoD-like phosphatase"/>
    <property type="match status" value="1"/>
</dbReference>
<dbReference type="Pfam" id="PF09423">
    <property type="entry name" value="PhoD"/>
    <property type="match status" value="1"/>
</dbReference>
<dbReference type="Proteomes" id="UP000366872">
    <property type="component" value="Unassembled WGS sequence"/>
</dbReference>
<dbReference type="PANTHER" id="PTHR33987">
    <property type="entry name" value="CALCINEURIN-LIKE METALLO-PHOSPHOESTERASE SUPERFAMILY PROTEIN"/>
    <property type="match status" value="1"/>
</dbReference>
<dbReference type="PANTHER" id="PTHR33987:SF1">
    <property type="entry name" value="CALCINEURIN-LIKE METALLO-PHOSPHOESTERASE SUPERFAMILY PROTEIN"/>
    <property type="match status" value="1"/>
</dbReference>
<dbReference type="Pfam" id="PF25077">
    <property type="entry name" value="DUF7800"/>
    <property type="match status" value="1"/>
</dbReference>
<feature type="signal peptide" evidence="1">
    <location>
        <begin position="1"/>
        <end position="25"/>
    </location>
</feature>
<dbReference type="InterPro" id="IPR029052">
    <property type="entry name" value="Metallo-depent_PP-like"/>
</dbReference>
<name>A0A6C2U3C0_PONDE</name>
<dbReference type="AlphaFoldDB" id="A0A6C2U3C0"/>
<proteinExistence type="predicted"/>
<dbReference type="InterPro" id="IPR056702">
    <property type="entry name" value="DUF7800"/>
</dbReference>
<dbReference type="RefSeq" id="WP_168442187.1">
    <property type="nucleotide sequence ID" value="NZ_CAAHFG010000001.1"/>
</dbReference>
<dbReference type="InterPro" id="IPR038607">
    <property type="entry name" value="PhoD-like_sf"/>
</dbReference>
<evidence type="ECO:0000313" key="5">
    <source>
        <dbReference type="Proteomes" id="UP000366872"/>
    </source>
</evidence>
<gene>
    <name evidence="4" type="ORF">PDESU_02413</name>
</gene>